<dbReference type="PANTHER" id="PTHR30203:SF33">
    <property type="entry name" value="BLR4455 PROTEIN"/>
    <property type="match status" value="1"/>
</dbReference>
<feature type="coiled-coil region" evidence="4">
    <location>
        <begin position="366"/>
        <end position="407"/>
    </location>
</feature>
<evidence type="ECO:0000313" key="5">
    <source>
        <dbReference type="EMBL" id="BCU55563.1"/>
    </source>
</evidence>
<dbReference type="SUPFAM" id="SSF56954">
    <property type="entry name" value="Outer membrane efflux proteins (OEP)"/>
    <property type="match status" value="1"/>
</dbReference>
<accession>A0AA86IR35</accession>
<dbReference type="AlphaFoldDB" id="A0AA86IR35"/>
<dbReference type="GO" id="GO:0015562">
    <property type="term" value="F:efflux transmembrane transporter activity"/>
    <property type="evidence" value="ECO:0007669"/>
    <property type="project" value="InterPro"/>
</dbReference>
<dbReference type="GO" id="GO:0009279">
    <property type="term" value="C:cell outer membrane"/>
    <property type="evidence" value="ECO:0007669"/>
    <property type="project" value="UniProtKB-SubCell"/>
</dbReference>
<organism evidence="5 6">
    <name type="scientific">Enterobacter kobei</name>
    <dbReference type="NCBI Taxonomy" id="208224"/>
    <lineage>
        <taxon>Bacteria</taxon>
        <taxon>Pseudomonadati</taxon>
        <taxon>Pseudomonadota</taxon>
        <taxon>Gammaproteobacteria</taxon>
        <taxon>Enterobacterales</taxon>
        <taxon>Enterobacteriaceae</taxon>
        <taxon>Enterobacter</taxon>
        <taxon>Enterobacter cloacae complex</taxon>
    </lineage>
</organism>
<dbReference type="Gene3D" id="1.20.1600.10">
    <property type="entry name" value="Outer membrane efflux proteins (OEP)"/>
    <property type="match status" value="1"/>
</dbReference>
<dbReference type="PANTHER" id="PTHR30203">
    <property type="entry name" value="OUTER MEMBRANE CATION EFFLUX PROTEIN"/>
    <property type="match status" value="1"/>
</dbReference>
<proteinExistence type="inferred from homology"/>
<comment type="similarity">
    <text evidence="2 3">Belongs to the outer membrane factor (OMF) (TC 1.B.17) family.</text>
</comment>
<gene>
    <name evidence="5" type="ORF">ENKO_21570</name>
</gene>
<evidence type="ECO:0000256" key="2">
    <source>
        <dbReference type="ARBA" id="ARBA00007613"/>
    </source>
</evidence>
<dbReference type="Pfam" id="PF02321">
    <property type="entry name" value="OEP"/>
    <property type="match status" value="2"/>
</dbReference>
<keyword evidence="3" id="KW-0472">Membrane</keyword>
<evidence type="ECO:0000256" key="1">
    <source>
        <dbReference type="ARBA" id="ARBA00004459"/>
    </source>
</evidence>
<name>A0AA86IR35_9ENTR</name>
<sequence length="458" mass="49853">MTFRPVWLALSLALAGCQSVDVTPARPSLTIPAEWRTAVGPQSPVEGVWWRNFHDSQLNRYVEQALRQNNDILVARERINEYQARIYAAEGNLFPTLDASLGGTRARSQSAATGQPVHSTLYKGGLTANYDVDLWGANRSTTAAARASLAAQKAAAAAADLTVASSVASGYITLLSLDEQLRVTQSTLAAREEAWNLAKRQYETGYSSRLELMQSDSERRATRAQIPQLQHQISEQENALSLLAGGNPGPVPRGAFDRLSPLPVPAQLPSTLLNRRPDIVQAQQALIAADASLAASQAQLLPSISLTAGGTWQADTLPALLDNPLRLWSVGGSILAPLLNRQALNAQVDVSMSQRNQALYNYENTVRNAFKEVNDSLDAIARLQEQLDELQEQATVAQEALRIAHNRYRNGYASYLDELDAQRTLYSVQTSVVQVKNNLLLAQVDLYRALGGGWSSGK</sequence>
<dbReference type="Gene3D" id="2.20.200.10">
    <property type="entry name" value="Outer membrane efflux proteins (OEP)"/>
    <property type="match status" value="1"/>
</dbReference>
<dbReference type="Proteomes" id="UP000682928">
    <property type="component" value="Chromosome"/>
</dbReference>
<dbReference type="PROSITE" id="PS51257">
    <property type="entry name" value="PROKAR_LIPOPROTEIN"/>
    <property type="match status" value="1"/>
</dbReference>
<keyword evidence="3" id="KW-0449">Lipoprotein</keyword>
<keyword evidence="3" id="KW-1134">Transmembrane beta strand</keyword>
<dbReference type="InterPro" id="IPR003423">
    <property type="entry name" value="OMP_efflux"/>
</dbReference>
<reference evidence="5" key="1">
    <citation type="submission" date="2021-04" db="EMBL/GenBank/DDBJ databases">
        <title>Difference and commonality of drug resistance evolution in various bacteria. and drug sensitivity profiles.</title>
        <authorList>
            <person name="Maeda T."/>
            <person name="Shibai A."/>
            <person name="Kawada K."/>
            <person name="Kotani H."/>
            <person name="Tarusawa Y."/>
            <person name="Tanabe K."/>
            <person name="Furusawa C."/>
        </authorList>
    </citation>
    <scope>NUCLEOTIDE SEQUENCE</scope>
    <source>
        <strain evidence="5">JCM 8580</strain>
    </source>
</reference>
<dbReference type="NCBIfam" id="TIGR01845">
    <property type="entry name" value="outer_NodT"/>
    <property type="match status" value="1"/>
</dbReference>
<dbReference type="InterPro" id="IPR010131">
    <property type="entry name" value="MdtP/NodT-like"/>
</dbReference>
<dbReference type="EMBL" id="AP024590">
    <property type="protein sequence ID" value="BCU55563.1"/>
    <property type="molecule type" value="Genomic_DNA"/>
</dbReference>
<evidence type="ECO:0000256" key="3">
    <source>
        <dbReference type="RuleBase" id="RU362097"/>
    </source>
</evidence>
<protein>
    <submittedName>
        <fullName evidence="5">RND transporter NodT</fullName>
    </submittedName>
</protein>
<evidence type="ECO:0000256" key="4">
    <source>
        <dbReference type="SAM" id="Coils"/>
    </source>
</evidence>
<keyword evidence="3" id="KW-0812">Transmembrane</keyword>
<keyword evidence="4" id="KW-0175">Coiled coil</keyword>
<dbReference type="RefSeq" id="WP_088218566.1">
    <property type="nucleotide sequence ID" value="NZ_AP024590.1"/>
</dbReference>
<comment type="subcellular location">
    <subcellularLocation>
        <location evidence="1 3">Cell outer membrane</location>
        <topology evidence="1 3">Lipid-anchor</topology>
    </subcellularLocation>
</comment>
<keyword evidence="3" id="KW-0564">Palmitate</keyword>
<evidence type="ECO:0000313" key="6">
    <source>
        <dbReference type="Proteomes" id="UP000682928"/>
    </source>
</evidence>